<dbReference type="EMBL" id="BK015712">
    <property type="protein sequence ID" value="DAE21457.1"/>
    <property type="molecule type" value="Genomic_DNA"/>
</dbReference>
<protein>
    <submittedName>
        <fullName evidence="1">Uncharacterized protein</fullName>
    </submittedName>
</protein>
<evidence type="ECO:0000313" key="1">
    <source>
        <dbReference type="EMBL" id="DAE21457.1"/>
    </source>
</evidence>
<proteinExistence type="predicted"/>
<organism evidence="1">
    <name type="scientific">Myoviridae sp. ctgXL3</name>
    <dbReference type="NCBI Taxonomy" id="2826681"/>
    <lineage>
        <taxon>Viruses</taxon>
        <taxon>Duplodnaviria</taxon>
        <taxon>Heunggongvirae</taxon>
        <taxon>Uroviricota</taxon>
        <taxon>Caudoviricetes</taxon>
    </lineage>
</organism>
<name>A0A8S5QRK7_9CAUD</name>
<sequence length="182" mass="21062">MIMPKPYELYSHFGTKEVYVVVCTGYCKNMGYMVTLREVDSELADDIVVPVKDFNEELEDKYDQRYPYSRVTLSHITHNPRQTLSVIPTCELVAELNSRGESFYGIDRSMIVDHYYDLGVNIPTFEDGDFTFIKRKEAQTKDQMLQTLQSMEIEAQNCGGKPIAVRHHIVIEVRDPESERPI</sequence>
<reference evidence="1" key="1">
    <citation type="journal article" date="2021" name="Proc. Natl. Acad. Sci. U.S.A.">
        <title>A Catalog of Tens of Thousands of Viruses from Human Metagenomes Reveals Hidden Associations with Chronic Diseases.</title>
        <authorList>
            <person name="Tisza M.J."/>
            <person name="Buck C.B."/>
        </authorList>
    </citation>
    <scope>NUCLEOTIDE SEQUENCE</scope>
    <source>
        <strain evidence="1">CtgXL3</strain>
    </source>
</reference>
<accession>A0A8S5QRK7</accession>